<proteinExistence type="predicted"/>
<dbReference type="Gene3D" id="1.10.8.1040">
    <property type="match status" value="1"/>
</dbReference>
<name>A0A3R9YNE6_9SPHN</name>
<evidence type="ECO:0008006" key="3">
    <source>
        <dbReference type="Google" id="ProtNLM"/>
    </source>
</evidence>
<keyword evidence="2" id="KW-1185">Reference proteome</keyword>
<evidence type="ECO:0000313" key="2">
    <source>
        <dbReference type="Proteomes" id="UP000274661"/>
    </source>
</evidence>
<dbReference type="Proteomes" id="UP000274661">
    <property type="component" value="Unassembled WGS sequence"/>
</dbReference>
<dbReference type="EMBL" id="RWJF01000001">
    <property type="protein sequence ID" value="RST31453.1"/>
    <property type="molecule type" value="Genomic_DNA"/>
</dbReference>
<dbReference type="AlphaFoldDB" id="A0A3R9YNE6"/>
<protein>
    <recommendedName>
        <fullName evidence="3">Peptidyl-prolyl cis-trans isomerase, EpsD family</fullName>
    </recommendedName>
</protein>
<organism evidence="1 2">
    <name type="scientific">Sphingomonas ginkgonis</name>
    <dbReference type="NCBI Taxonomy" id="2315330"/>
    <lineage>
        <taxon>Bacteria</taxon>
        <taxon>Pseudomonadati</taxon>
        <taxon>Pseudomonadota</taxon>
        <taxon>Alphaproteobacteria</taxon>
        <taxon>Sphingomonadales</taxon>
        <taxon>Sphingomonadaceae</taxon>
        <taxon>Sphingomonas</taxon>
    </lineage>
</organism>
<reference evidence="1 2" key="1">
    <citation type="submission" date="2018-12" db="EMBL/GenBank/DDBJ databases">
        <title>Sphingomonas sp. HMF7854 Genome sequencing and assembly.</title>
        <authorList>
            <person name="Cha I."/>
            <person name="Kang H."/>
            <person name="Kim H."/>
            <person name="Kang J."/>
            <person name="Joh K."/>
        </authorList>
    </citation>
    <scope>NUCLEOTIDE SEQUENCE [LARGE SCALE GENOMIC DNA]</scope>
    <source>
        <strain evidence="1 2">HMF7854</strain>
    </source>
</reference>
<gene>
    <name evidence="1" type="ORF">HMF7854_11855</name>
</gene>
<sequence length="255" mass="27781">MLTTGCEQAPPSGQVLARVDGEEITGGELRVEAQARGLSIRDAATRNALLGELVDRKLLVREARRERLDRVPDYILNSRRSDEVLLAQQLLAARSPNRTVPDDVARQLVRDNPQMFDRRAIVTVDQLSYAVGPRPLPPPPRTKAELDGLERALRAAHVPLQRSQQRWDTAELSAAAGKLLASLTAGQPFALEDGGRVFVGQLLAVQPQPVPAADQLASARARLQAEADRKLLARLTDQARDGAEVSYQPGFEPGS</sequence>
<dbReference type="OrthoDB" id="8204527at2"/>
<comment type="caution">
    <text evidence="1">The sequence shown here is derived from an EMBL/GenBank/DDBJ whole genome shotgun (WGS) entry which is preliminary data.</text>
</comment>
<accession>A0A3R9YNE6</accession>
<dbReference type="RefSeq" id="WP_126719281.1">
    <property type="nucleotide sequence ID" value="NZ_RWJF01000001.1"/>
</dbReference>
<evidence type="ECO:0000313" key="1">
    <source>
        <dbReference type="EMBL" id="RST31453.1"/>
    </source>
</evidence>